<dbReference type="GO" id="GO:0000287">
    <property type="term" value="F:magnesium ion binding"/>
    <property type="evidence" value="ECO:0007669"/>
    <property type="project" value="InterPro"/>
</dbReference>
<comment type="caution">
    <text evidence="6">The sequence shown here is derived from an EMBL/GenBank/DDBJ whole genome shotgun (WGS) entry which is preliminary data.</text>
</comment>
<gene>
    <name evidence="6" type="primary">ppa_2</name>
    <name evidence="6" type="ORF">GCM10011487_16160</name>
</gene>
<dbReference type="SUPFAM" id="SSF50324">
    <property type="entry name" value="Inorganic pyrophosphatase"/>
    <property type="match status" value="1"/>
</dbReference>
<dbReference type="Pfam" id="PF00719">
    <property type="entry name" value="Pyrophosphatase"/>
    <property type="match status" value="1"/>
</dbReference>
<comment type="cofactor">
    <cofactor evidence="1">
        <name>Mg(2+)</name>
        <dbReference type="ChEBI" id="CHEBI:18420"/>
    </cofactor>
</comment>
<evidence type="ECO:0000256" key="4">
    <source>
        <dbReference type="ARBA" id="ARBA00022801"/>
    </source>
</evidence>
<dbReference type="AlphaFoldDB" id="A0A829YA70"/>
<evidence type="ECO:0000256" key="2">
    <source>
        <dbReference type="ARBA" id="ARBA00012146"/>
    </source>
</evidence>
<protein>
    <recommendedName>
        <fullName evidence="2">inorganic diphosphatase</fullName>
        <ecNumber evidence="2">3.6.1.1</ecNumber>
    </recommendedName>
</protein>
<keyword evidence="5" id="KW-0460">Magnesium</keyword>
<dbReference type="RefSeq" id="WP_161811267.1">
    <property type="nucleotide sequence ID" value="NZ_BLJN01000001.1"/>
</dbReference>
<accession>A0A829YA70</accession>
<dbReference type="GO" id="GO:0004427">
    <property type="term" value="F:inorganic diphosphate phosphatase activity"/>
    <property type="evidence" value="ECO:0007669"/>
    <property type="project" value="UniProtKB-EC"/>
</dbReference>
<dbReference type="InterPro" id="IPR008162">
    <property type="entry name" value="Pyrophosphatase"/>
</dbReference>
<dbReference type="GO" id="GO:0005737">
    <property type="term" value="C:cytoplasm"/>
    <property type="evidence" value="ECO:0007669"/>
    <property type="project" value="InterPro"/>
</dbReference>
<dbReference type="GO" id="GO:0006796">
    <property type="term" value="P:phosphate-containing compound metabolic process"/>
    <property type="evidence" value="ECO:0007669"/>
    <property type="project" value="InterPro"/>
</dbReference>
<dbReference type="EMBL" id="BLJN01000001">
    <property type="protein sequence ID" value="GFE79616.1"/>
    <property type="molecule type" value="Genomic_DNA"/>
</dbReference>
<proteinExistence type="predicted"/>
<dbReference type="PANTHER" id="PTHR10286">
    <property type="entry name" value="INORGANIC PYROPHOSPHATASE"/>
    <property type="match status" value="1"/>
</dbReference>
<dbReference type="EC" id="3.6.1.1" evidence="2"/>
<sequence length="187" mass="20730">MPNASPMELPALDPDTGLVRVVIDTPKGSRNKYKFDSKLGLLKLSRILPAGMSFPHDFGSIPSTCAEDGDALDVMVLADAPLFPGCLVHVHLIGVIRAVQKERRKMIRNDRLLATLETSVNKPSITQLDQVDGQQLKEIEHFFRSYNQAQGREFRITGRGGARQAQKMFRDAVREFDRSKAKAAKGA</sequence>
<evidence type="ECO:0000256" key="1">
    <source>
        <dbReference type="ARBA" id="ARBA00001946"/>
    </source>
</evidence>
<keyword evidence="4" id="KW-0378">Hydrolase</keyword>
<dbReference type="Proteomes" id="UP000445000">
    <property type="component" value="Unassembled WGS sequence"/>
</dbReference>
<keyword evidence="7" id="KW-1185">Reference proteome</keyword>
<evidence type="ECO:0000313" key="6">
    <source>
        <dbReference type="EMBL" id="GFE79616.1"/>
    </source>
</evidence>
<dbReference type="InterPro" id="IPR036649">
    <property type="entry name" value="Pyrophosphatase_sf"/>
</dbReference>
<evidence type="ECO:0000313" key="7">
    <source>
        <dbReference type="Proteomes" id="UP000445000"/>
    </source>
</evidence>
<organism evidence="6 7">
    <name type="scientific">Steroidobacter agaridevorans</name>
    <dbReference type="NCBI Taxonomy" id="2695856"/>
    <lineage>
        <taxon>Bacteria</taxon>
        <taxon>Pseudomonadati</taxon>
        <taxon>Pseudomonadota</taxon>
        <taxon>Gammaproteobacteria</taxon>
        <taxon>Steroidobacterales</taxon>
        <taxon>Steroidobacteraceae</taxon>
        <taxon>Steroidobacter</taxon>
    </lineage>
</organism>
<keyword evidence="3" id="KW-0479">Metal-binding</keyword>
<evidence type="ECO:0000256" key="5">
    <source>
        <dbReference type="ARBA" id="ARBA00022842"/>
    </source>
</evidence>
<evidence type="ECO:0000256" key="3">
    <source>
        <dbReference type="ARBA" id="ARBA00022723"/>
    </source>
</evidence>
<reference evidence="7" key="1">
    <citation type="submission" date="2020-01" db="EMBL/GenBank/DDBJ databases">
        <title>'Steroidobacter agaridevorans' sp. nov., agar-degrading bacteria isolated from rhizosphere soils.</title>
        <authorList>
            <person name="Ikenaga M."/>
            <person name="Kataoka M."/>
            <person name="Murouchi A."/>
            <person name="Katsuragi S."/>
            <person name="Sakai M."/>
        </authorList>
    </citation>
    <scope>NUCLEOTIDE SEQUENCE [LARGE SCALE GENOMIC DNA]</scope>
    <source>
        <strain evidence="7">YU21-B</strain>
    </source>
</reference>
<dbReference type="Gene3D" id="3.90.80.10">
    <property type="entry name" value="Inorganic pyrophosphatase"/>
    <property type="match status" value="1"/>
</dbReference>
<name>A0A829YA70_9GAMM</name>